<dbReference type="Proteomes" id="UP000252355">
    <property type="component" value="Unassembled WGS sequence"/>
</dbReference>
<evidence type="ECO:0000256" key="3">
    <source>
        <dbReference type="ARBA" id="ARBA00023004"/>
    </source>
</evidence>
<dbReference type="GO" id="GO:0051536">
    <property type="term" value="F:iron-sulfur cluster binding"/>
    <property type="evidence" value="ECO:0007669"/>
    <property type="project" value="UniProtKB-KW"/>
</dbReference>
<reference evidence="7 8" key="1">
    <citation type="submission" date="2018-05" db="EMBL/GenBank/DDBJ databases">
        <title>A metagenomic window into the 2 km-deep terrestrial subsurface aquifer revealed taxonomically and functionally diverse microbial community comprising novel uncultured bacterial lineages.</title>
        <authorList>
            <person name="Kadnikov V.V."/>
            <person name="Mardanov A.V."/>
            <person name="Beletsky A.V."/>
            <person name="Banks D."/>
            <person name="Pimenov N.V."/>
            <person name="Frank Y.A."/>
            <person name="Karnachuk O.V."/>
            <person name="Ravin N.V."/>
        </authorList>
    </citation>
    <scope>NUCLEOTIDE SEQUENCE [LARGE SCALE GENOMIC DNA]</scope>
    <source>
        <strain evidence="7">BY5</strain>
    </source>
</reference>
<dbReference type="CDD" id="cd24035">
    <property type="entry name" value="ASKHA_NBD_O66634-like_rpt2"/>
    <property type="match status" value="1"/>
</dbReference>
<dbReference type="InterPro" id="IPR043129">
    <property type="entry name" value="ATPase_NBD"/>
</dbReference>
<organism evidence="7 8">
    <name type="scientific">Candidatus Ozemobacter sibiricus</name>
    <dbReference type="NCBI Taxonomy" id="2268124"/>
    <lineage>
        <taxon>Bacteria</taxon>
        <taxon>Candidatus Ozemobacteria</taxon>
        <taxon>Candidatus Ozemobacterales</taxon>
        <taxon>Candidatus Ozemobacteraceae</taxon>
        <taxon>Candidatus Ozemobacter</taxon>
    </lineage>
</organism>
<dbReference type="InterPro" id="IPR051805">
    <property type="entry name" value="Dehydratase_Activator_Redct"/>
</dbReference>
<dbReference type="PANTHER" id="PTHR32329:SF7">
    <property type="entry name" value="ACTIVATOR OF 2-HYDROXYACYL-COA-HYDRATASE"/>
    <property type="match status" value="1"/>
</dbReference>
<dbReference type="Pfam" id="PF09989">
    <property type="entry name" value="DUF2229"/>
    <property type="match status" value="1"/>
</dbReference>
<dbReference type="CDD" id="cd24034">
    <property type="entry name" value="ASKHA_NBD_O66634-like_rpt1"/>
    <property type="match status" value="1"/>
</dbReference>
<dbReference type="InterPro" id="IPR008275">
    <property type="entry name" value="CoA_E_activase_dom"/>
</dbReference>
<proteinExistence type="predicted"/>
<feature type="domain" description="ATPase BadF/BadG/BcrA/BcrD type" evidence="5">
    <location>
        <begin position="8"/>
        <end position="279"/>
    </location>
</feature>
<evidence type="ECO:0000313" key="8">
    <source>
        <dbReference type="Proteomes" id="UP000252355"/>
    </source>
</evidence>
<evidence type="ECO:0000256" key="1">
    <source>
        <dbReference type="ARBA" id="ARBA00001966"/>
    </source>
</evidence>
<keyword evidence="2" id="KW-0479">Metal-binding</keyword>
<feature type="domain" description="DUF2229" evidence="6">
    <location>
        <begin position="719"/>
        <end position="931"/>
    </location>
</feature>
<dbReference type="PANTHER" id="PTHR32329">
    <property type="entry name" value="BIFUNCTIONAL PROTEIN [INCLUDES 2-HYDROXYACYL-COA DEHYDRATASE (N-TER) AND ITS ACTIVATOR DOMAIN (C_TERM)-RELATED"/>
    <property type="match status" value="1"/>
</dbReference>
<evidence type="ECO:0000256" key="4">
    <source>
        <dbReference type="ARBA" id="ARBA00023014"/>
    </source>
</evidence>
<evidence type="ECO:0000259" key="5">
    <source>
        <dbReference type="Pfam" id="PF01869"/>
    </source>
</evidence>
<evidence type="ECO:0000313" key="7">
    <source>
        <dbReference type="EMBL" id="RCK79912.1"/>
    </source>
</evidence>
<dbReference type="Gene3D" id="3.30.420.40">
    <property type="match status" value="4"/>
</dbReference>
<evidence type="ECO:0000256" key="2">
    <source>
        <dbReference type="ARBA" id="ARBA00022723"/>
    </source>
</evidence>
<dbReference type="Pfam" id="PF01869">
    <property type="entry name" value="BcrAD_BadFG"/>
    <property type="match status" value="2"/>
</dbReference>
<dbReference type="InterPro" id="IPR002731">
    <property type="entry name" value="ATPase_BadF"/>
</dbReference>
<dbReference type="InterPro" id="IPR018709">
    <property type="entry name" value="CoA_activase_DUF2229"/>
</dbReference>
<dbReference type="SUPFAM" id="SSF53067">
    <property type="entry name" value="Actin-like ATPase domain"/>
    <property type="match status" value="2"/>
</dbReference>
<protein>
    <submittedName>
        <fullName evidence="7">Activator of (R)-2-hydroxyglutaryl-CoA dehydratase</fullName>
    </submittedName>
</protein>
<sequence length="1460" mass="161185">MAHPRLTIGFDIGSVSINTAICSPTGEFLEELPYRRHFGQTVELCARLLREIETRYGADAIERVVFTGTHGKAMAEATGTFFEIETTAQTRGLYRLFPEARTVISIGGHDSTLLVVEPSRDGFLLEDFKLNEACAAGTGSFIDQQAERVYADLPQFAQLADPQARIEAILARFIEEGLKSDQPANVACRCTVFTKSDMIHLQNKGIAIRHIIAGLHEGVAKNFKSTLITNRHLQPPIAFIGGYATNVLARKAFETILEMPIVVPPHHTSIGAFGACLAAQAAQQGRAVRAAEIEALRGSAAFAAVTTPPLCLQKAPFTPCGEALGLPPGTDPVEVYMGFDIGSTTTKLVLIDPTGRVLYKRYIPTEGQPVVAIKKALRHAMATVDTGRLRVLAIGTTGSGREVANLFVGADDVVNEVTAHARGTTFFRPDVDTIFELGGQDAKYTALADGFVVDFRMNKVCAAGTGSFLEETAHKLGIDIANEYETLALAAKAPYKLTERCTVYMESDLMSYLQMGGAREDLLAGLAQAVVHNYLNRVVQDGRIGEVISFQGGPSLNKSVVAAFEMVTGRPIITLPHREVMGAIGAALHARDEREAARRAGKAFASRFRDWNVVEAPFSHIEEICQRNPTCHNQCKLQVYRIGQDEAIYGGECGLYESRAQAAVRAPDFNKIRQNLYFKAMAGKYRVLGQDASATASASDPATAGPAAPGAGAARRPVIGIPRSLSFFQLGLAWVHLWHDLGYDVVITPETDHRIVDDGIEAMTCEACFPVKISHGHTRQLIGQCDYLFLPMMIEMHAAAGKKGYYCPYLEANTYMVKAALRLDDRQIIMPAIYLKEGPERLRESFREEFVRLGLPFEAARFDAAWQKAEAALTAFDRELKRIGAAFLEKLGDQRAIVVVGRPYSAYDSRTNLNLFATFSRLGIMAIPQEFLDIDQYRIEDDYPNMYWGFGGKILRAARLINHDPRLFGLYLTSFSCGPDSFILHFFNHEMARTGRPYLELELDEHSAGAGVETRLLAFLDVIKNQRQVKVLGKDVHIQPRKATAPLRGRTIYLPKMSEGSAALAAAFEGVGCKARVMETYTKAGIEFGKRHTSGKECYPCTVTTGDMFNLLNQLHADKVDVENEIAFFMPETEGPCRFGQYNRLHRLLLDRYGLGAVPIISPSSEDAYRCNGFFDDEQADTFRKLGWEAIVYADLMEKALWRVRPYETTPGTTDRVFAQAMQDGIEAIRRGGGLRLLKAARRAAAAFAAIERRREARPLIGIVGEIYVRTHKESNQHLVRTLEQMGCETYTSSIAEWIDYTTHTSISEAVAAARQHPGLRTYGQVAREWLTGRYQRAVAGILGFPFRDLLRGRFDHETAHLLHEVEGLFSNHINGEAILSIGGALSFARDGFNGVVNAMPFTCMPSTIASSILKVALRQKIPYVDMIYDGTILPNRETNLATFVFQARQNREAAARQGW</sequence>
<dbReference type="NCBIfam" id="TIGR00241">
    <property type="entry name" value="CoA_E_activ"/>
    <property type="match status" value="1"/>
</dbReference>
<feature type="domain" description="ATPase BadF/BadG/BcrA/BcrD type" evidence="5">
    <location>
        <begin position="338"/>
        <end position="590"/>
    </location>
</feature>
<dbReference type="EMBL" id="QOQW01000009">
    <property type="protein sequence ID" value="RCK79912.1"/>
    <property type="molecule type" value="Genomic_DNA"/>
</dbReference>
<name>A0A367ZRB6_9BACT</name>
<dbReference type="GO" id="GO:0046872">
    <property type="term" value="F:metal ion binding"/>
    <property type="evidence" value="ECO:0007669"/>
    <property type="project" value="UniProtKB-KW"/>
</dbReference>
<accession>A0A367ZRB6</accession>
<keyword evidence="4" id="KW-0411">Iron-sulfur</keyword>
<gene>
    <name evidence="7" type="ORF">OZSIB_3781</name>
</gene>
<keyword evidence="3" id="KW-0408">Iron</keyword>
<comment type="caution">
    <text evidence="7">The sequence shown here is derived from an EMBL/GenBank/DDBJ whole genome shotgun (WGS) entry which is preliminary data.</text>
</comment>
<evidence type="ECO:0000259" key="6">
    <source>
        <dbReference type="Pfam" id="PF09989"/>
    </source>
</evidence>
<comment type="cofactor">
    <cofactor evidence="1">
        <name>[4Fe-4S] cluster</name>
        <dbReference type="ChEBI" id="CHEBI:49883"/>
    </cofactor>
</comment>